<dbReference type="InterPro" id="IPR010432">
    <property type="entry name" value="RDD"/>
</dbReference>
<feature type="transmembrane region" description="Helical" evidence="6">
    <location>
        <begin position="122"/>
        <end position="141"/>
    </location>
</feature>
<comment type="subcellular location">
    <subcellularLocation>
        <location evidence="1">Cell membrane</location>
        <topology evidence="1">Multi-pass membrane protein</topology>
    </subcellularLocation>
</comment>
<evidence type="ECO:0000256" key="2">
    <source>
        <dbReference type="ARBA" id="ARBA00022475"/>
    </source>
</evidence>
<evidence type="ECO:0000313" key="8">
    <source>
        <dbReference type="EMBL" id="SFV56898.1"/>
    </source>
</evidence>
<dbReference type="Pfam" id="PF06271">
    <property type="entry name" value="RDD"/>
    <property type="match status" value="1"/>
</dbReference>
<dbReference type="InterPro" id="IPR051791">
    <property type="entry name" value="Pra-immunoreactive"/>
</dbReference>
<keyword evidence="5 6" id="KW-0472">Membrane</keyword>
<accession>A0A1W1BTG8</accession>
<dbReference type="AlphaFoldDB" id="A0A1W1BTG8"/>
<organism evidence="8">
    <name type="scientific">hydrothermal vent metagenome</name>
    <dbReference type="NCBI Taxonomy" id="652676"/>
    <lineage>
        <taxon>unclassified sequences</taxon>
        <taxon>metagenomes</taxon>
        <taxon>ecological metagenomes</taxon>
    </lineage>
</organism>
<dbReference type="PANTHER" id="PTHR36115:SF4">
    <property type="entry name" value="MEMBRANE PROTEIN"/>
    <property type="match status" value="1"/>
</dbReference>
<protein>
    <recommendedName>
        <fullName evidence="7">RDD domain-containing protein</fullName>
    </recommendedName>
</protein>
<dbReference type="GO" id="GO:0005886">
    <property type="term" value="C:plasma membrane"/>
    <property type="evidence" value="ECO:0007669"/>
    <property type="project" value="UniProtKB-SubCell"/>
</dbReference>
<evidence type="ECO:0000256" key="3">
    <source>
        <dbReference type="ARBA" id="ARBA00022692"/>
    </source>
</evidence>
<keyword evidence="2" id="KW-1003">Cell membrane</keyword>
<evidence type="ECO:0000256" key="5">
    <source>
        <dbReference type="ARBA" id="ARBA00023136"/>
    </source>
</evidence>
<keyword evidence="4 6" id="KW-1133">Transmembrane helix</keyword>
<feature type="transmembrane region" description="Helical" evidence="6">
    <location>
        <begin position="73"/>
        <end position="90"/>
    </location>
</feature>
<dbReference type="EMBL" id="FPHB01000038">
    <property type="protein sequence ID" value="SFV56898.1"/>
    <property type="molecule type" value="Genomic_DNA"/>
</dbReference>
<proteinExistence type="predicted"/>
<name>A0A1W1BTG8_9ZZZZ</name>
<evidence type="ECO:0000259" key="7">
    <source>
        <dbReference type="Pfam" id="PF06271"/>
    </source>
</evidence>
<gene>
    <name evidence="8" type="ORF">MNB_SM-7-455</name>
</gene>
<evidence type="ECO:0000256" key="6">
    <source>
        <dbReference type="SAM" id="Phobius"/>
    </source>
</evidence>
<feature type="domain" description="RDD" evidence="7">
    <location>
        <begin position="7"/>
        <end position="154"/>
    </location>
</feature>
<sequence length="164" mass="18721">MNSSPKYAGFFIRLIASFLDTLFLALPLGVVVYFLSGGEWFDFQTYWHNLQLAAAGDPQALSTQPKTDMRWELFFEFLVLLVTIVFWEKWGGTTPGKRMVGIKIVDAKTYKDITNKQAITRSLGYIPSTLLLGIGFLMVLFRKDRRALHDLLANTVVIYDETKE</sequence>
<dbReference type="PANTHER" id="PTHR36115">
    <property type="entry name" value="PROLINE-RICH ANTIGEN HOMOLOG-RELATED"/>
    <property type="match status" value="1"/>
</dbReference>
<reference evidence="8" key="1">
    <citation type="submission" date="2016-10" db="EMBL/GenBank/DDBJ databases">
        <authorList>
            <person name="de Groot N.N."/>
        </authorList>
    </citation>
    <scope>NUCLEOTIDE SEQUENCE</scope>
</reference>
<evidence type="ECO:0000256" key="4">
    <source>
        <dbReference type="ARBA" id="ARBA00022989"/>
    </source>
</evidence>
<evidence type="ECO:0000256" key="1">
    <source>
        <dbReference type="ARBA" id="ARBA00004651"/>
    </source>
</evidence>
<keyword evidence="3 6" id="KW-0812">Transmembrane</keyword>
<feature type="transmembrane region" description="Helical" evidence="6">
    <location>
        <begin position="12"/>
        <end position="35"/>
    </location>
</feature>